<proteinExistence type="inferred from homology"/>
<dbReference type="SUPFAM" id="SSF81296">
    <property type="entry name" value="E set domains"/>
    <property type="match status" value="1"/>
</dbReference>
<dbReference type="InterPro" id="IPR004197">
    <property type="entry name" value="Cellulase_Ig-like"/>
</dbReference>
<dbReference type="InterPro" id="IPR008928">
    <property type="entry name" value="6-hairpin_glycosidase_sf"/>
</dbReference>
<keyword evidence="3" id="KW-0119">Carbohydrate metabolism</keyword>
<comment type="caution">
    <text evidence="9">The sequence shown here is derived from an EMBL/GenBank/DDBJ whole genome shotgun (WGS) entry which is preliminary data.</text>
</comment>
<sequence>MFRDARADNQINAEQPPAAGGAERSYVHPGRLGRTGRLHRLLIGCCLLAAGQAAAVDLYSDDATASFSQLERMTETAAAAYAGPQGLRAEPTHWHNQFLRLADGRMDFRPYSAIRFRIRAESGSVDPELALADQSWGSAVRVAEHVDGGVIDDSWREAVIPMPSLASDAFALDSVFLIVFLPQDEPAPFYVDDIGLVDRSAPELHGWSTPSNRVVSIRLENLDLASVEAPAITLSSPTDPAFADAVSVQAAGVDRAAVDVTDSGRTAVVESRVHLLLPQPLRAGHEYQLDLSALSAGSGVGLAEPLLTVRFDADAVSSSIKVNQVGYLPQATKLGFVGNWLGDLGPMPVADSTFEVVDAETGAVVLSGSLLPRAAADVKSGENVYTADFSALTAPGRYRLRVPAIGISHPFCVAEDVYADVWRTTMRVFYHKRNTALTAPYAQPGFERAGIDPLLDAVYHPILAEYPLSVGEEPFARRPISGGWFDAGDYGQYVHNAAPVWGLVGLAMDLAPAGHFSDGELGLPESGNGIPDILDELRWGMDWARQMQDTDGGVYWRVSSGHWDLGMPADVSEPRFLYEKTTRATAQFAAMAAVYARLMAPYDQADANAALAAAERAWEYANTAPVYPPEGELYQNPDEYPGGGTYAERSAKPDLLWAAAELYRSTGIPCYKNAYRDLQETVSVDLSSAPYRTFAHWAMTQSEHAGRDILLVESARRAVMIAADIKLERAAQDAYRSPKHPAIVFTGWGNFSISPIDALALLQGHHLSGESLYLDRALQALDIMLGANPQSQVYLTGIGADPVQDPLDRISLNDFNAAPLPGLAVGGPTWHLNASREPFDAVNAAYWPPEQPEPNADGEPDYASAYPVYRRWIDDHQLIAMNETTVREWAAVAVAFGLVRDGASLPPPATNLYAWTPGDGGSTTIYRLGDLPVTDVPLVSPAQISAFGPAALDASAAHLAALTLEQVAALDAPDSRYWVGRLSREQQLALTPEQIAAFEQWSLFTALPPQQVRLIPPAKLPLIGIELQNTTDAWKAAVTAEQRAAMSAEQQAIMTDAGY</sequence>
<dbReference type="CDD" id="cd02850">
    <property type="entry name" value="E_set_Cellulase_N"/>
    <property type="match status" value="1"/>
</dbReference>
<dbReference type="Pfam" id="PF00759">
    <property type="entry name" value="Glyco_hydro_9"/>
    <property type="match status" value="1"/>
</dbReference>
<keyword evidence="4" id="KW-0326">Glycosidase</keyword>
<dbReference type="Pfam" id="PF02927">
    <property type="entry name" value="CelD_N"/>
    <property type="match status" value="1"/>
</dbReference>
<name>A0ABS1CLN6_9GAMM</name>
<feature type="domain" description="Glycoside hydrolase family 9" evidence="7">
    <location>
        <begin position="418"/>
        <end position="893"/>
    </location>
</feature>
<evidence type="ECO:0000256" key="6">
    <source>
        <dbReference type="SAM" id="MobiDB-lite"/>
    </source>
</evidence>
<comment type="similarity">
    <text evidence="1">Belongs to the glycosyl hydrolase 9 (cellulase E) family.</text>
</comment>
<keyword evidence="5" id="KW-0624">Polysaccharide degradation</keyword>
<evidence type="ECO:0000256" key="2">
    <source>
        <dbReference type="ARBA" id="ARBA00022801"/>
    </source>
</evidence>
<dbReference type="Gene3D" id="2.60.40.10">
    <property type="entry name" value="Immunoglobulins"/>
    <property type="match status" value="1"/>
</dbReference>
<feature type="region of interest" description="Disordered" evidence="6">
    <location>
        <begin position="1"/>
        <end position="25"/>
    </location>
</feature>
<evidence type="ECO:0000256" key="4">
    <source>
        <dbReference type="ARBA" id="ARBA00023295"/>
    </source>
</evidence>
<feature type="domain" description="Cellulase Ig-like" evidence="8">
    <location>
        <begin position="317"/>
        <end position="405"/>
    </location>
</feature>
<dbReference type="InterPro" id="IPR012341">
    <property type="entry name" value="6hp_glycosidase-like_sf"/>
</dbReference>
<protein>
    <recommendedName>
        <fullName evidence="11">Cellulase Ig-like domain-containing protein</fullName>
    </recommendedName>
</protein>
<evidence type="ECO:0000256" key="1">
    <source>
        <dbReference type="ARBA" id="ARBA00007072"/>
    </source>
</evidence>
<dbReference type="Gene3D" id="1.50.10.10">
    <property type="match status" value="1"/>
</dbReference>
<dbReference type="SUPFAM" id="SSF48208">
    <property type="entry name" value="Six-hairpin glycosidases"/>
    <property type="match status" value="1"/>
</dbReference>
<dbReference type="InterPro" id="IPR014756">
    <property type="entry name" value="Ig_E-set"/>
</dbReference>
<dbReference type="InterPro" id="IPR013783">
    <property type="entry name" value="Ig-like_fold"/>
</dbReference>
<evidence type="ECO:0000259" key="7">
    <source>
        <dbReference type="Pfam" id="PF00759"/>
    </source>
</evidence>
<evidence type="ECO:0000259" key="8">
    <source>
        <dbReference type="Pfam" id="PF02927"/>
    </source>
</evidence>
<keyword evidence="2" id="KW-0378">Hydrolase</keyword>
<evidence type="ECO:0000313" key="10">
    <source>
        <dbReference type="Proteomes" id="UP000748752"/>
    </source>
</evidence>
<evidence type="ECO:0008006" key="11">
    <source>
        <dbReference type="Google" id="ProtNLM"/>
    </source>
</evidence>
<evidence type="ECO:0000256" key="5">
    <source>
        <dbReference type="ARBA" id="ARBA00023326"/>
    </source>
</evidence>
<dbReference type="EMBL" id="NRRV01000059">
    <property type="protein sequence ID" value="MBK1632837.1"/>
    <property type="molecule type" value="Genomic_DNA"/>
</dbReference>
<dbReference type="PANTHER" id="PTHR22298">
    <property type="entry name" value="ENDO-1,4-BETA-GLUCANASE"/>
    <property type="match status" value="1"/>
</dbReference>
<dbReference type="Proteomes" id="UP000748752">
    <property type="component" value="Unassembled WGS sequence"/>
</dbReference>
<gene>
    <name evidence="9" type="ORF">CKO31_19210</name>
</gene>
<reference evidence="9 10" key="1">
    <citation type="journal article" date="2020" name="Microorganisms">
        <title>Osmotic Adaptation and Compatible Solute Biosynthesis of Phototrophic Bacteria as Revealed from Genome Analyses.</title>
        <authorList>
            <person name="Imhoff J.F."/>
            <person name="Rahn T."/>
            <person name="Kunzel S."/>
            <person name="Keller A."/>
            <person name="Neulinger S.C."/>
        </authorList>
    </citation>
    <scope>NUCLEOTIDE SEQUENCE [LARGE SCALE GENOMIC DNA]</scope>
    <source>
        <strain evidence="9 10">DSM 6210</strain>
    </source>
</reference>
<dbReference type="InterPro" id="IPR001701">
    <property type="entry name" value="Glyco_hydro_9"/>
</dbReference>
<evidence type="ECO:0000256" key="3">
    <source>
        <dbReference type="ARBA" id="ARBA00023277"/>
    </source>
</evidence>
<organism evidence="9 10">
    <name type="scientific">Thiohalocapsa halophila</name>
    <dbReference type="NCBI Taxonomy" id="69359"/>
    <lineage>
        <taxon>Bacteria</taxon>
        <taxon>Pseudomonadati</taxon>
        <taxon>Pseudomonadota</taxon>
        <taxon>Gammaproteobacteria</taxon>
        <taxon>Chromatiales</taxon>
        <taxon>Chromatiaceae</taxon>
        <taxon>Thiohalocapsa</taxon>
    </lineage>
</organism>
<dbReference type="Gene3D" id="2.60.120.430">
    <property type="entry name" value="Galactose-binding lectin"/>
    <property type="match status" value="1"/>
</dbReference>
<keyword evidence="10" id="KW-1185">Reference proteome</keyword>
<dbReference type="RefSeq" id="WP_200240656.1">
    <property type="nucleotide sequence ID" value="NZ_NRRV01000059.1"/>
</dbReference>
<evidence type="ECO:0000313" key="9">
    <source>
        <dbReference type="EMBL" id="MBK1632837.1"/>
    </source>
</evidence>
<accession>A0ABS1CLN6</accession>